<dbReference type="PANTHER" id="PTHR43390">
    <property type="entry name" value="SIGNAL PEPTIDASE I"/>
    <property type="match status" value="1"/>
</dbReference>
<reference evidence="9 10" key="1">
    <citation type="journal article" date="2022" name="ISME Commun">
        <title>Vulcanimicrobium alpinus gen. nov. sp. nov., the first cultivated representative of the candidate phylum 'Eremiobacterota', is a metabolically versatile aerobic anoxygenic phototroph.</title>
        <authorList>
            <person name="Yabe S."/>
            <person name="Muto K."/>
            <person name="Abe K."/>
            <person name="Yokota A."/>
            <person name="Staudigel H."/>
            <person name="Tebo B.M."/>
        </authorList>
    </citation>
    <scope>NUCLEOTIDE SEQUENCE [LARGE SCALE GENOMIC DNA]</scope>
    <source>
        <strain evidence="9 10">WC8-2</strain>
    </source>
</reference>
<name>A0AAN2C8U3_UNVUL</name>
<feature type="domain" description="Peptidase S26" evidence="8">
    <location>
        <begin position="7"/>
        <end position="158"/>
    </location>
</feature>
<dbReference type="RefSeq" id="WP_317996372.1">
    <property type="nucleotide sequence ID" value="NZ_AP025523.1"/>
</dbReference>
<evidence type="ECO:0000256" key="4">
    <source>
        <dbReference type="ARBA" id="ARBA00013208"/>
    </source>
</evidence>
<comment type="catalytic activity">
    <reaction evidence="1 7">
        <text>Cleavage of hydrophobic, N-terminal signal or leader sequences from secreted and periplasmic proteins.</text>
        <dbReference type="EC" id="3.4.21.89"/>
    </reaction>
</comment>
<dbReference type="GO" id="GO:0009003">
    <property type="term" value="F:signal peptidase activity"/>
    <property type="evidence" value="ECO:0007669"/>
    <property type="project" value="UniProtKB-EC"/>
</dbReference>
<dbReference type="SUPFAM" id="SSF51306">
    <property type="entry name" value="LexA/Signal peptidase"/>
    <property type="match status" value="1"/>
</dbReference>
<evidence type="ECO:0000256" key="6">
    <source>
        <dbReference type="PIRSR" id="PIRSR600223-1"/>
    </source>
</evidence>
<dbReference type="PROSITE" id="PS00761">
    <property type="entry name" value="SPASE_I_3"/>
    <property type="match status" value="1"/>
</dbReference>
<dbReference type="KEGG" id="vab:WPS_05970"/>
<dbReference type="GO" id="GO:0005886">
    <property type="term" value="C:plasma membrane"/>
    <property type="evidence" value="ECO:0007669"/>
    <property type="project" value="UniProtKB-SubCell"/>
</dbReference>
<feature type="active site" evidence="6">
    <location>
        <position position="35"/>
    </location>
</feature>
<dbReference type="EMBL" id="AP025523">
    <property type="protein sequence ID" value="BDE05321.1"/>
    <property type="molecule type" value="Genomic_DNA"/>
</dbReference>
<dbReference type="EC" id="3.4.21.89" evidence="4 7"/>
<evidence type="ECO:0000256" key="7">
    <source>
        <dbReference type="RuleBase" id="RU362042"/>
    </source>
</evidence>
<comment type="subcellular location">
    <subcellularLocation>
        <location evidence="2">Cell membrane</location>
        <topology evidence="2">Single-pass type II membrane protein</topology>
    </subcellularLocation>
    <subcellularLocation>
        <location evidence="7">Membrane</location>
        <topology evidence="7">Single-pass type II membrane protein</topology>
    </subcellularLocation>
</comment>
<organism evidence="9 10">
    <name type="scientific">Vulcanimicrobium alpinum</name>
    <dbReference type="NCBI Taxonomy" id="3016050"/>
    <lineage>
        <taxon>Bacteria</taxon>
        <taxon>Bacillati</taxon>
        <taxon>Vulcanimicrobiota</taxon>
        <taxon>Vulcanimicrobiia</taxon>
        <taxon>Vulcanimicrobiales</taxon>
        <taxon>Vulcanimicrobiaceae</taxon>
        <taxon>Vulcanimicrobium</taxon>
    </lineage>
</organism>
<keyword evidence="5 7" id="KW-0378">Hydrolase</keyword>
<comment type="similarity">
    <text evidence="3 7">Belongs to the peptidase S26 family.</text>
</comment>
<dbReference type="Gene3D" id="2.10.109.10">
    <property type="entry name" value="Umud Fragment, subunit A"/>
    <property type="match status" value="1"/>
</dbReference>
<dbReference type="CDD" id="cd06530">
    <property type="entry name" value="S26_SPase_I"/>
    <property type="match status" value="1"/>
</dbReference>
<evidence type="ECO:0000256" key="3">
    <source>
        <dbReference type="ARBA" id="ARBA00009370"/>
    </source>
</evidence>
<feature type="active site" evidence="6">
    <location>
        <position position="78"/>
    </location>
</feature>
<protein>
    <recommendedName>
        <fullName evidence="4 7">Signal peptidase I</fullName>
        <ecNumber evidence="4 7">3.4.21.89</ecNumber>
    </recommendedName>
</protein>
<dbReference type="PANTHER" id="PTHR43390:SF1">
    <property type="entry name" value="CHLOROPLAST PROCESSING PEPTIDASE"/>
    <property type="match status" value="1"/>
</dbReference>
<evidence type="ECO:0000313" key="9">
    <source>
        <dbReference type="EMBL" id="BDE05321.1"/>
    </source>
</evidence>
<dbReference type="InterPro" id="IPR019533">
    <property type="entry name" value="Peptidase_S26"/>
</dbReference>
<keyword evidence="10" id="KW-1185">Reference proteome</keyword>
<dbReference type="InterPro" id="IPR019757">
    <property type="entry name" value="Pept_S26A_signal_pept_1_Lys-AS"/>
</dbReference>
<sequence length="163" mass="17825">MTRARTFVSLSAQVVVLAAIAAAFFVRTPQVDGLSMEPRVHAGEFVLINTLAYRFGTVQRGDVVAFRHDTPTPETYIKRVVALPGEQVRVDRGVVSVNGRALAEPYVQFPDRRSAPAVTVPAGAYYVLGDNRADSDDSRSWGVLPQHDIVGKALVGIWPPRRI</sequence>
<gene>
    <name evidence="9" type="ORF">WPS_05970</name>
</gene>
<dbReference type="Pfam" id="PF10502">
    <property type="entry name" value="Peptidase_S26"/>
    <property type="match status" value="1"/>
</dbReference>
<dbReference type="AlphaFoldDB" id="A0AAN2C8U3"/>
<dbReference type="NCBIfam" id="TIGR02227">
    <property type="entry name" value="sigpep_I_bact"/>
    <property type="match status" value="1"/>
</dbReference>
<accession>A0AAN2C8U3</accession>
<evidence type="ECO:0000259" key="8">
    <source>
        <dbReference type="Pfam" id="PF10502"/>
    </source>
</evidence>
<evidence type="ECO:0000313" key="10">
    <source>
        <dbReference type="Proteomes" id="UP001317532"/>
    </source>
</evidence>
<dbReference type="GO" id="GO:0004252">
    <property type="term" value="F:serine-type endopeptidase activity"/>
    <property type="evidence" value="ECO:0007669"/>
    <property type="project" value="InterPro"/>
</dbReference>
<dbReference type="PRINTS" id="PR00727">
    <property type="entry name" value="LEADERPTASE"/>
</dbReference>
<dbReference type="PROSITE" id="PS00760">
    <property type="entry name" value="SPASE_I_2"/>
    <property type="match status" value="1"/>
</dbReference>
<evidence type="ECO:0000256" key="2">
    <source>
        <dbReference type="ARBA" id="ARBA00004401"/>
    </source>
</evidence>
<evidence type="ECO:0000256" key="5">
    <source>
        <dbReference type="ARBA" id="ARBA00022801"/>
    </source>
</evidence>
<dbReference type="InterPro" id="IPR000223">
    <property type="entry name" value="Pept_S26A_signal_pept_1"/>
</dbReference>
<dbReference type="InterPro" id="IPR036286">
    <property type="entry name" value="LexA/Signal_pep-like_sf"/>
</dbReference>
<dbReference type="GO" id="GO:0006465">
    <property type="term" value="P:signal peptide processing"/>
    <property type="evidence" value="ECO:0007669"/>
    <property type="project" value="InterPro"/>
</dbReference>
<dbReference type="InterPro" id="IPR019758">
    <property type="entry name" value="Pept_S26A_signal_pept_1_CS"/>
</dbReference>
<evidence type="ECO:0000256" key="1">
    <source>
        <dbReference type="ARBA" id="ARBA00000677"/>
    </source>
</evidence>
<proteinExistence type="inferred from homology"/>
<dbReference type="Proteomes" id="UP001317532">
    <property type="component" value="Chromosome"/>
</dbReference>
<keyword evidence="7" id="KW-0645">Protease</keyword>